<evidence type="ECO:0000313" key="2">
    <source>
        <dbReference type="Proteomes" id="UP000178042"/>
    </source>
</evidence>
<sequence>MTQNNFAESMLKGRMAETLFEEMMKASGNIVYRFGYEAIVQNLTQLAEKFDRYNKVGEKIRSIPDFIVLDKKGEPLLVEVKFRYRPEAHKGDFERFNKIQREWGATLVLVNCWEQPYFRMTKPPYFGSKR</sequence>
<organism evidence="1 2">
    <name type="scientific">Candidatus Kaiserbacteria bacterium RIFCSPHIGHO2_02_FULL_49_16</name>
    <dbReference type="NCBI Taxonomy" id="1798490"/>
    <lineage>
        <taxon>Bacteria</taxon>
        <taxon>Candidatus Kaiseribacteriota</taxon>
    </lineage>
</organism>
<dbReference type="AlphaFoldDB" id="A0A1F6DIW1"/>
<gene>
    <name evidence="1" type="ORF">A3C86_00030</name>
</gene>
<reference evidence="1 2" key="1">
    <citation type="journal article" date="2016" name="Nat. Commun.">
        <title>Thousands of microbial genomes shed light on interconnected biogeochemical processes in an aquifer system.</title>
        <authorList>
            <person name="Anantharaman K."/>
            <person name="Brown C.T."/>
            <person name="Hug L.A."/>
            <person name="Sharon I."/>
            <person name="Castelle C.J."/>
            <person name="Probst A.J."/>
            <person name="Thomas B.C."/>
            <person name="Singh A."/>
            <person name="Wilkins M.J."/>
            <person name="Karaoz U."/>
            <person name="Brodie E.L."/>
            <person name="Williams K.H."/>
            <person name="Hubbard S.S."/>
            <person name="Banfield J.F."/>
        </authorList>
    </citation>
    <scope>NUCLEOTIDE SEQUENCE [LARGE SCALE GENOMIC DNA]</scope>
</reference>
<comment type="caution">
    <text evidence="1">The sequence shown here is derived from an EMBL/GenBank/DDBJ whole genome shotgun (WGS) entry which is preliminary data.</text>
</comment>
<accession>A0A1F6DIW1</accession>
<protein>
    <recommendedName>
        <fullName evidence="3">VRR-NUC domain-containing protein</fullName>
    </recommendedName>
</protein>
<evidence type="ECO:0000313" key="1">
    <source>
        <dbReference type="EMBL" id="OGG60952.1"/>
    </source>
</evidence>
<name>A0A1F6DIW1_9BACT</name>
<evidence type="ECO:0008006" key="3">
    <source>
        <dbReference type="Google" id="ProtNLM"/>
    </source>
</evidence>
<dbReference type="EMBL" id="MFLD01000003">
    <property type="protein sequence ID" value="OGG60952.1"/>
    <property type="molecule type" value="Genomic_DNA"/>
</dbReference>
<proteinExistence type="predicted"/>
<dbReference type="Proteomes" id="UP000178042">
    <property type="component" value="Unassembled WGS sequence"/>
</dbReference>